<comment type="caution">
    <text evidence="2">The sequence shown here is derived from an EMBL/GenBank/DDBJ whole genome shotgun (WGS) entry which is preliminary data.</text>
</comment>
<dbReference type="SMART" id="SM00986">
    <property type="entry name" value="UDG"/>
    <property type="match status" value="1"/>
</dbReference>
<dbReference type="CDD" id="cd10032">
    <property type="entry name" value="UDG-F6_HDG"/>
    <property type="match status" value="1"/>
</dbReference>
<name>A0A1Q6R239_9FIRM</name>
<dbReference type="Proteomes" id="UP000186777">
    <property type="component" value="Unassembled WGS sequence"/>
</dbReference>
<organism evidence="2 3">
    <name type="scientific">Phascolarctobacterium succinatutens</name>
    <dbReference type="NCBI Taxonomy" id="626940"/>
    <lineage>
        <taxon>Bacteria</taxon>
        <taxon>Bacillati</taxon>
        <taxon>Bacillota</taxon>
        <taxon>Negativicutes</taxon>
        <taxon>Acidaminococcales</taxon>
        <taxon>Acidaminococcaceae</taxon>
        <taxon>Phascolarctobacterium</taxon>
    </lineage>
</organism>
<dbReference type="SUPFAM" id="SSF52141">
    <property type="entry name" value="Uracil-DNA glycosylase-like"/>
    <property type="match status" value="1"/>
</dbReference>
<protein>
    <submittedName>
        <fullName evidence="2">DNA-deoxyinosine glycosylase</fullName>
    </submittedName>
</protein>
<dbReference type="EMBL" id="MNTG01000045">
    <property type="protein sequence ID" value="OLA36423.1"/>
    <property type="molecule type" value="Genomic_DNA"/>
</dbReference>
<evidence type="ECO:0000313" key="2">
    <source>
        <dbReference type="EMBL" id="OLA36423.1"/>
    </source>
</evidence>
<dbReference type="InterPro" id="IPR036895">
    <property type="entry name" value="Uracil-DNA_glycosylase-like_sf"/>
</dbReference>
<evidence type="ECO:0000313" key="3">
    <source>
        <dbReference type="Proteomes" id="UP000186777"/>
    </source>
</evidence>
<evidence type="ECO:0000259" key="1">
    <source>
        <dbReference type="SMART" id="SM00986"/>
    </source>
</evidence>
<dbReference type="STRING" id="626940.BHW43_09770"/>
<dbReference type="NCBIfam" id="TIGR04274">
    <property type="entry name" value="hypoxanDNAglyco"/>
    <property type="match status" value="1"/>
</dbReference>
<sequence>MSTCKSFAPIVDEHSRILILGSMPGIKSLEQQEYYAHPQNRFWRLLALLLQEDVPQDYSAKQALLHKHHIALWDTLGYCEREGSLDSSIKNEAPNAVVELAGELPHLQAVVCNGGKAAAAFKKYFAKKLPERVQVFYLPSTSPANARLRLEDLAEHWQVILQFLA</sequence>
<feature type="domain" description="Uracil-DNA glycosylase-like" evidence="1">
    <location>
        <begin position="8"/>
        <end position="161"/>
    </location>
</feature>
<dbReference type="InterPro" id="IPR026353">
    <property type="entry name" value="Hypoxan-DNA_Glyclase"/>
</dbReference>
<dbReference type="InterPro" id="IPR005122">
    <property type="entry name" value="Uracil-DNA_glycosylase-like"/>
</dbReference>
<dbReference type="AlphaFoldDB" id="A0A1Q6R239"/>
<reference evidence="2 3" key="1">
    <citation type="journal article" date="2016" name="Nat. Biotechnol.">
        <title>Measurement of bacterial replication rates in microbial communities.</title>
        <authorList>
            <person name="Brown C.T."/>
            <person name="Olm M.R."/>
            <person name="Thomas B.C."/>
            <person name="Banfield J.F."/>
        </authorList>
    </citation>
    <scope>NUCLEOTIDE SEQUENCE [LARGE SCALE GENOMIC DNA]</scope>
    <source>
        <strain evidence="2">46_33</strain>
    </source>
</reference>
<dbReference type="Gene3D" id="3.40.470.10">
    <property type="entry name" value="Uracil-DNA glycosylase-like domain"/>
    <property type="match status" value="1"/>
</dbReference>
<gene>
    <name evidence="2" type="ORF">BHW43_09770</name>
</gene>
<dbReference type="Pfam" id="PF03167">
    <property type="entry name" value="UDG"/>
    <property type="match status" value="1"/>
</dbReference>
<dbReference type="SMART" id="SM00987">
    <property type="entry name" value="UreE_C"/>
    <property type="match status" value="1"/>
</dbReference>
<accession>A0A1Q6R239</accession>
<dbReference type="RefSeq" id="WP_303680406.1">
    <property type="nucleotide sequence ID" value="NZ_DBEZXK010000161.1"/>
</dbReference>
<proteinExistence type="predicted"/>